<dbReference type="PANTHER" id="PTHR30348">
    <property type="entry name" value="UNCHARACTERIZED PROTEIN YECE"/>
    <property type="match status" value="1"/>
</dbReference>
<reference evidence="1 2" key="1">
    <citation type="submission" date="2014-12" db="EMBL/GenBank/DDBJ databases">
        <title>Genome assembly of Enhygromyxa salina DSM 15201.</title>
        <authorList>
            <person name="Sharma G."/>
            <person name="Subramanian S."/>
        </authorList>
    </citation>
    <scope>NUCLEOTIDE SEQUENCE [LARGE SCALE GENOMIC DNA]</scope>
    <source>
        <strain evidence="1 2">DSM 15201</strain>
    </source>
</reference>
<accession>A0A0C2A2X5</accession>
<organism evidence="1 2">
    <name type="scientific">Enhygromyxa salina</name>
    <dbReference type="NCBI Taxonomy" id="215803"/>
    <lineage>
        <taxon>Bacteria</taxon>
        <taxon>Pseudomonadati</taxon>
        <taxon>Myxococcota</taxon>
        <taxon>Polyangia</taxon>
        <taxon>Nannocystales</taxon>
        <taxon>Nannocystaceae</taxon>
        <taxon>Enhygromyxa</taxon>
    </lineage>
</organism>
<dbReference type="RefSeq" id="WP_052548138.1">
    <property type="nucleotide sequence ID" value="NZ_JMCC02000021.1"/>
</dbReference>
<dbReference type="SUPFAM" id="SSF117396">
    <property type="entry name" value="TM1631-like"/>
    <property type="match status" value="1"/>
</dbReference>
<evidence type="ECO:0000313" key="2">
    <source>
        <dbReference type="Proteomes" id="UP000031599"/>
    </source>
</evidence>
<dbReference type="PANTHER" id="PTHR30348:SF4">
    <property type="entry name" value="DUF72 DOMAIN-CONTAINING PROTEIN"/>
    <property type="match status" value="1"/>
</dbReference>
<comment type="caution">
    <text evidence="1">The sequence shown here is derived from an EMBL/GenBank/DDBJ whole genome shotgun (WGS) entry which is preliminary data.</text>
</comment>
<evidence type="ECO:0008006" key="3">
    <source>
        <dbReference type="Google" id="ProtNLM"/>
    </source>
</evidence>
<dbReference type="EMBL" id="JMCC02000021">
    <property type="protein sequence ID" value="KIG17713.1"/>
    <property type="molecule type" value="Genomic_DNA"/>
</dbReference>
<gene>
    <name evidence="1" type="ORF">DB30_02988</name>
</gene>
<protein>
    <recommendedName>
        <fullName evidence="3">DUF72 domain-containing protein</fullName>
    </recommendedName>
</protein>
<dbReference type="Gene3D" id="3.20.20.410">
    <property type="entry name" value="Protein of unknown function UPF0759"/>
    <property type="match status" value="1"/>
</dbReference>
<evidence type="ECO:0000313" key="1">
    <source>
        <dbReference type="EMBL" id="KIG17713.1"/>
    </source>
</evidence>
<dbReference type="InterPro" id="IPR036520">
    <property type="entry name" value="UPF0759_sf"/>
</dbReference>
<dbReference type="Proteomes" id="UP000031599">
    <property type="component" value="Unassembled WGS sequence"/>
</dbReference>
<dbReference type="InterPro" id="IPR002763">
    <property type="entry name" value="DUF72"/>
</dbReference>
<dbReference type="Pfam" id="PF01904">
    <property type="entry name" value="DUF72"/>
    <property type="match status" value="1"/>
</dbReference>
<sequence length="323" mass="36158">MPDQLDMFGTHRSRPAGLGLAELPSQIHELGRQLPQHLRMGTSSWSFAGWTDLVWDRAASQRVIAKQGLTTYANHPLFRTVGLDRTYYAPMRADQLAALSQGLPDDFRLLVKAHAECTTVRFSNRSWHRGRAGQRNELFLEPTYATEVVVNPYMQGLGRHAGVLLFQFPAQSVPGGPKSFAHRLGEFLEALPKGPQYAVEIRNPDLLTPRYVSALERAGATHCVAELPGMPDVHKQWEVSGGTDRPALVMRWMLARHHNYESAREAYAPFDQLVDEHPQVRLAYANMIARSSKPAFMIVNNKAEGSSPLSVQRLAEQLMQLLS</sequence>
<name>A0A0C2A2X5_9BACT</name>
<dbReference type="AlphaFoldDB" id="A0A0C2A2X5"/>
<proteinExistence type="predicted"/>